<dbReference type="STRING" id="272562.CA_C1646"/>
<dbReference type="RefSeq" id="WP_010964953.1">
    <property type="nucleotide sequence ID" value="NC_003030.1"/>
</dbReference>
<organism evidence="1 2">
    <name type="scientific">Clostridium acetobutylicum (strain ATCC 824 / DSM 792 / JCM 1419 / IAM 19013 / LMG 5710 / NBRC 13948 / NRRL B-527 / VKM B-1787 / 2291 / W)</name>
    <dbReference type="NCBI Taxonomy" id="272562"/>
    <lineage>
        <taxon>Bacteria</taxon>
        <taxon>Bacillati</taxon>
        <taxon>Bacillota</taxon>
        <taxon>Clostridia</taxon>
        <taxon>Eubacteriales</taxon>
        <taxon>Clostridiaceae</taxon>
        <taxon>Clostridium</taxon>
    </lineage>
</organism>
<dbReference type="OrthoDB" id="2872697at2"/>
<dbReference type="Proteomes" id="UP000000814">
    <property type="component" value="Chromosome"/>
</dbReference>
<evidence type="ECO:0000313" key="1">
    <source>
        <dbReference type="EMBL" id="AAK79612.1"/>
    </source>
</evidence>
<keyword evidence="2" id="KW-1185">Reference proteome</keyword>
<dbReference type="HOGENOM" id="CLU_075500_0_0_9"/>
<dbReference type="Pfam" id="PF12639">
    <property type="entry name" value="Colicin-DNase"/>
    <property type="match status" value="1"/>
</dbReference>
<dbReference type="GeneID" id="44998142"/>
<accession>Q97IJ5</accession>
<dbReference type="AlphaFoldDB" id="Q97IJ5"/>
<evidence type="ECO:0008006" key="3">
    <source>
        <dbReference type="Google" id="ProtNLM"/>
    </source>
</evidence>
<dbReference type="PIR" id="A97103">
    <property type="entry name" value="A97103"/>
</dbReference>
<name>Q97IJ5_CLOAB</name>
<dbReference type="KEGG" id="cac:CA_C1646"/>
<gene>
    <name evidence="1" type="ordered locus">CA_C1646</name>
</gene>
<dbReference type="PATRIC" id="fig|272562.8.peg.1850"/>
<evidence type="ECO:0000313" key="2">
    <source>
        <dbReference type="Proteomes" id="UP000000814"/>
    </source>
</evidence>
<dbReference type="eggNOG" id="COG5585">
    <property type="taxonomic scope" value="Bacteria"/>
</dbReference>
<reference evidence="1 2" key="1">
    <citation type="journal article" date="2001" name="J. Bacteriol.">
        <title>Genome sequence and comparative analysis of the solvent-producing bacterium Clostridium acetobutylicum.</title>
        <authorList>
            <person name="Nolling J."/>
            <person name="Breton G."/>
            <person name="Omelchenko M.V."/>
            <person name="Makarova K.S."/>
            <person name="Zeng Q."/>
            <person name="Gibson R."/>
            <person name="Lee H.M."/>
            <person name="Dubois J."/>
            <person name="Qiu D."/>
            <person name="Hitti J."/>
            <person name="Wolf Y.I."/>
            <person name="Tatusov R.L."/>
            <person name="Sabathe F."/>
            <person name="Doucette-Stamm L."/>
            <person name="Soucaille P."/>
            <person name="Daly M.J."/>
            <person name="Bennett G.N."/>
            <person name="Koonin E.V."/>
            <person name="Smith D.R."/>
        </authorList>
    </citation>
    <scope>NUCLEOTIDE SEQUENCE [LARGE SCALE GENOMIC DNA]</scope>
    <source>
        <strain evidence="2">ATCC 824 / DSM 792 / JCM 1419 / LMG 5710 / VKM B-1787</strain>
    </source>
</reference>
<dbReference type="EMBL" id="AE001437">
    <property type="protein sequence ID" value="AAK79612.1"/>
    <property type="molecule type" value="Genomic_DNA"/>
</dbReference>
<sequence>MVILSVENAKNIATLPWRTVDNLGSKVAYLRTVLSEGKGAIGDLTKSVVVSSAKSAKNILTKVKGTVSDFEAASAAFAKAFGKTYVEESGKYANTVFSASGATAASAKTSFKAISSGVKGAKNALREVKAGTDIPPAFKQTEFASSYESRIHQTPGEENLKVVFEGPRGESLCTLKPPPDPELSKILDGAGIDGIEYRNGVPDFTPVSKANIEIEHMVGGKLKMGTKAREINFVQADKKLAEQLNNSPELARKFGMESGEISVKDIRNFRKKNKYTWHELNDCKTIQLVPSKINNAFGHVGGVGEINAGAFEPEGFANK</sequence>
<protein>
    <recommendedName>
        <fullName evidence="3">HNH endonuclease</fullName>
    </recommendedName>
</protein>
<proteinExistence type="predicted"/>